<gene>
    <name evidence="1" type="ORF">ES288_A12G069500v1</name>
</gene>
<organism evidence="1 2">
    <name type="scientific">Gossypium darwinii</name>
    <name type="common">Darwin's cotton</name>
    <name type="synonym">Gossypium barbadense var. darwinii</name>
    <dbReference type="NCBI Taxonomy" id="34276"/>
    <lineage>
        <taxon>Eukaryota</taxon>
        <taxon>Viridiplantae</taxon>
        <taxon>Streptophyta</taxon>
        <taxon>Embryophyta</taxon>
        <taxon>Tracheophyta</taxon>
        <taxon>Spermatophyta</taxon>
        <taxon>Magnoliopsida</taxon>
        <taxon>eudicotyledons</taxon>
        <taxon>Gunneridae</taxon>
        <taxon>Pentapetalae</taxon>
        <taxon>rosids</taxon>
        <taxon>malvids</taxon>
        <taxon>Malvales</taxon>
        <taxon>Malvaceae</taxon>
        <taxon>Malvoideae</taxon>
        <taxon>Gossypium</taxon>
    </lineage>
</organism>
<name>A0A5D2E6F5_GOSDA</name>
<sequence length="84" mass="10175">MYNAYRTQSKNLLSGIPENIGCLTRLIHLDLHKNNSWRLPKQQLHSSDYHMEWEQFCKLYYSAVFKVHSRFKRGLCRWNRNGFV</sequence>
<dbReference type="Gene3D" id="3.80.10.10">
    <property type="entry name" value="Ribonuclease Inhibitor"/>
    <property type="match status" value="1"/>
</dbReference>
<proteinExistence type="predicted"/>
<keyword evidence="2" id="KW-1185">Reference proteome</keyword>
<dbReference type="Proteomes" id="UP000323506">
    <property type="component" value="Chromosome A12"/>
</dbReference>
<evidence type="ECO:0000313" key="2">
    <source>
        <dbReference type="Proteomes" id="UP000323506"/>
    </source>
</evidence>
<evidence type="ECO:0000313" key="1">
    <source>
        <dbReference type="EMBL" id="TYG89043.1"/>
    </source>
</evidence>
<dbReference type="SUPFAM" id="SSF52075">
    <property type="entry name" value="Outer arm dynein light chain 1"/>
    <property type="match status" value="1"/>
</dbReference>
<accession>A0A5D2E6F5</accession>
<protein>
    <submittedName>
        <fullName evidence="1">Uncharacterized protein</fullName>
    </submittedName>
</protein>
<dbReference type="InterPro" id="IPR032675">
    <property type="entry name" value="LRR_dom_sf"/>
</dbReference>
<dbReference type="AlphaFoldDB" id="A0A5D2E6F5"/>
<dbReference type="EMBL" id="CM017699">
    <property type="protein sequence ID" value="TYG89043.1"/>
    <property type="molecule type" value="Genomic_DNA"/>
</dbReference>
<reference evidence="1 2" key="1">
    <citation type="submission" date="2019-06" db="EMBL/GenBank/DDBJ databases">
        <title>WGS assembly of Gossypium darwinii.</title>
        <authorList>
            <person name="Chen Z.J."/>
            <person name="Sreedasyam A."/>
            <person name="Ando A."/>
            <person name="Song Q."/>
            <person name="De L."/>
            <person name="Hulse-Kemp A."/>
            <person name="Ding M."/>
            <person name="Ye W."/>
            <person name="Kirkbride R."/>
            <person name="Jenkins J."/>
            <person name="Plott C."/>
            <person name="Lovell J."/>
            <person name="Lin Y.-M."/>
            <person name="Vaughn R."/>
            <person name="Liu B."/>
            <person name="Li W."/>
            <person name="Simpson S."/>
            <person name="Scheffler B."/>
            <person name="Saski C."/>
            <person name="Grover C."/>
            <person name="Hu G."/>
            <person name="Conover J."/>
            <person name="Carlson J."/>
            <person name="Shu S."/>
            <person name="Boston L."/>
            <person name="Williams M."/>
            <person name="Peterson D."/>
            <person name="Mcgee K."/>
            <person name="Jones D."/>
            <person name="Wendel J."/>
            <person name="Stelly D."/>
            <person name="Grimwood J."/>
            <person name="Schmutz J."/>
        </authorList>
    </citation>
    <scope>NUCLEOTIDE SEQUENCE [LARGE SCALE GENOMIC DNA]</scope>
    <source>
        <strain evidence="1">1808015.09</strain>
    </source>
</reference>